<reference evidence="3" key="1">
    <citation type="journal article" date="2019" name="Plant Biotechnol. J.">
        <title>Genome sequencing of the Australian wild diploid species Gossypium australe highlights disease resistance and delayed gland morphogenesis.</title>
        <authorList>
            <person name="Cai Y."/>
            <person name="Cai X."/>
            <person name="Wang Q."/>
            <person name="Wang P."/>
            <person name="Zhang Y."/>
            <person name="Cai C."/>
            <person name="Xu Y."/>
            <person name="Wang K."/>
            <person name="Zhou Z."/>
            <person name="Wang C."/>
            <person name="Geng S."/>
            <person name="Li B."/>
            <person name="Dong Q."/>
            <person name="Hou Y."/>
            <person name="Wang H."/>
            <person name="Ai P."/>
            <person name="Liu Z."/>
            <person name="Yi F."/>
            <person name="Sun M."/>
            <person name="An G."/>
            <person name="Cheng J."/>
            <person name="Zhang Y."/>
            <person name="Shi Q."/>
            <person name="Xie Y."/>
            <person name="Shi X."/>
            <person name="Chang Y."/>
            <person name="Huang F."/>
            <person name="Chen Y."/>
            <person name="Hong S."/>
            <person name="Mi L."/>
            <person name="Sun Q."/>
            <person name="Zhang L."/>
            <person name="Zhou B."/>
            <person name="Peng R."/>
            <person name="Zhang X."/>
            <person name="Liu F."/>
        </authorList>
    </citation>
    <scope>NUCLEOTIDE SEQUENCE [LARGE SCALE GENOMIC DNA]</scope>
    <source>
        <strain evidence="3">cv. PA1801</strain>
    </source>
</reference>
<dbReference type="SUPFAM" id="SSF56672">
    <property type="entry name" value="DNA/RNA polymerases"/>
    <property type="match status" value="1"/>
</dbReference>
<keyword evidence="2" id="KW-0548">Nucleotidyltransferase</keyword>
<evidence type="ECO:0000313" key="3">
    <source>
        <dbReference type="Proteomes" id="UP000325315"/>
    </source>
</evidence>
<name>A0A5B6WTY2_9ROSI</name>
<dbReference type="OrthoDB" id="1303377at2759"/>
<sequence>MYWEQCALARRQANTISKLVTEEETVIEEESEILNLFKSKGVADSCKVLEGIDRMITQEDNKFLLDPFRKEEIQIALEGMGPTKAPGADGFPALFFQRYWHIVGQDVTDYCLGILNNEQDFGDFNNTDIVLIPKVPNPTQLVNFRPISLCTVVYKVSAFVPGRLITDNVLLAYEILHTINQKRTRKKGVMAVKLDMSKAYDRVEWKFLVEVMTKMGFACELVELLKRCVSTISYAVNINGMRGNLFQPSRGLRQGDPLSPFLFLICSEGLSSLMRIAKRRGLFKGTKASRQGPAISHLLFADDCILFGEASTVGAKILKDILQDYEICSGQCVNFSKSTVFFSPNTSEENKEAVSNLLGVRMATNPEKYLGLPNMVGRKKKESFQKLLDRISMRIEGWSNRMLSQGGKEVFIKSVLQAIPIFAMSCFLLPISLCKKMESIFAKFWWQKGKGRKGIHWCQWAHLCRSKSEGGLGFRNMAQFNTAMLAKQGWRLLENPTSLVARVFKAKYFPKSNFLNSQLGNRNSYVWRSTWAARGILEKWLIWKVGTGTSISTGNDAWVPDLVNSRLLSSYTSSNDSKVAELINC</sequence>
<keyword evidence="2" id="KW-0695">RNA-directed DNA polymerase</keyword>
<protein>
    <submittedName>
        <fullName evidence="2">Reverse transcriptase</fullName>
    </submittedName>
</protein>
<accession>A0A5B6WTY2</accession>
<dbReference type="GO" id="GO:0003964">
    <property type="term" value="F:RNA-directed DNA polymerase activity"/>
    <property type="evidence" value="ECO:0007669"/>
    <property type="project" value="UniProtKB-KW"/>
</dbReference>
<proteinExistence type="predicted"/>
<keyword evidence="2" id="KW-0808">Transferase</keyword>
<dbReference type="PANTHER" id="PTHR33116">
    <property type="entry name" value="REVERSE TRANSCRIPTASE ZINC-BINDING DOMAIN-CONTAINING PROTEIN-RELATED-RELATED"/>
    <property type="match status" value="1"/>
</dbReference>
<dbReference type="PROSITE" id="PS50878">
    <property type="entry name" value="RT_POL"/>
    <property type="match status" value="1"/>
</dbReference>
<keyword evidence="3" id="KW-1185">Reference proteome</keyword>
<evidence type="ECO:0000259" key="1">
    <source>
        <dbReference type="PROSITE" id="PS50878"/>
    </source>
</evidence>
<dbReference type="EMBL" id="SMMG02000002">
    <property type="protein sequence ID" value="KAA3484776.1"/>
    <property type="molecule type" value="Genomic_DNA"/>
</dbReference>
<gene>
    <name evidence="2" type="ORF">EPI10_006840</name>
</gene>
<dbReference type="PANTHER" id="PTHR33116:SF86">
    <property type="entry name" value="REVERSE TRANSCRIPTASE DOMAIN-CONTAINING PROTEIN"/>
    <property type="match status" value="1"/>
</dbReference>
<dbReference type="Pfam" id="PF00078">
    <property type="entry name" value="RVT_1"/>
    <property type="match status" value="1"/>
</dbReference>
<dbReference type="CDD" id="cd01650">
    <property type="entry name" value="RT_nLTR_like"/>
    <property type="match status" value="1"/>
</dbReference>
<organism evidence="2 3">
    <name type="scientific">Gossypium australe</name>
    <dbReference type="NCBI Taxonomy" id="47621"/>
    <lineage>
        <taxon>Eukaryota</taxon>
        <taxon>Viridiplantae</taxon>
        <taxon>Streptophyta</taxon>
        <taxon>Embryophyta</taxon>
        <taxon>Tracheophyta</taxon>
        <taxon>Spermatophyta</taxon>
        <taxon>Magnoliopsida</taxon>
        <taxon>eudicotyledons</taxon>
        <taxon>Gunneridae</taxon>
        <taxon>Pentapetalae</taxon>
        <taxon>rosids</taxon>
        <taxon>malvids</taxon>
        <taxon>Malvales</taxon>
        <taxon>Malvaceae</taxon>
        <taxon>Malvoideae</taxon>
        <taxon>Gossypium</taxon>
    </lineage>
</organism>
<dbReference type="InterPro" id="IPR043502">
    <property type="entry name" value="DNA/RNA_pol_sf"/>
</dbReference>
<feature type="domain" description="Reverse transcriptase" evidence="1">
    <location>
        <begin position="113"/>
        <end position="362"/>
    </location>
</feature>
<evidence type="ECO:0000313" key="2">
    <source>
        <dbReference type="EMBL" id="KAA3484776.1"/>
    </source>
</evidence>
<dbReference type="AlphaFoldDB" id="A0A5B6WTY2"/>
<dbReference type="Proteomes" id="UP000325315">
    <property type="component" value="Unassembled WGS sequence"/>
</dbReference>
<comment type="caution">
    <text evidence="2">The sequence shown here is derived from an EMBL/GenBank/DDBJ whole genome shotgun (WGS) entry which is preliminary data.</text>
</comment>
<dbReference type="InterPro" id="IPR000477">
    <property type="entry name" value="RT_dom"/>
</dbReference>